<keyword evidence="3" id="KW-1185">Reference proteome</keyword>
<organism evidence="2 3">
    <name type="scientific">Zasmidium cellare</name>
    <name type="common">Wine cellar mold</name>
    <name type="synonym">Racodium cellare</name>
    <dbReference type="NCBI Taxonomy" id="395010"/>
    <lineage>
        <taxon>Eukaryota</taxon>
        <taxon>Fungi</taxon>
        <taxon>Dikarya</taxon>
        <taxon>Ascomycota</taxon>
        <taxon>Pezizomycotina</taxon>
        <taxon>Dothideomycetes</taxon>
        <taxon>Dothideomycetidae</taxon>
        <taxon>Mycosphaerellales</taxon>
        <taxon>Mycosphaerellaceae</taxon>
        <taxon>Zasmidium</taxon>
    </lineage>
</organism>
<feature type="compositionally biased region" description="Basic and acidic residues" evidence="1">
    <location>
        <begin position="229"/>
        <end position="244"/>
    </location>
</feature>
<dbReference type="PANTHER" id="PTHR38703">
    <property type="entry name" value="CHROMOSOME 8, WHOLE GENOME SHOTGUN SEQUENCE"/>
    <property type="match status" value="1"/>
</dbReference>
<feature type="compositionally biased region" description="Polar residues" evidence="1">
    <location>
        <begin position="489"/>
        <end position="499"/>
    </location>
</feature>
<feature type="region of interest" description="Disordered" evidence="1">
    <location>
        <begin position="205"/>
        <end position="265"/>
    </location>
</feature>
<feature type="region of interest" description="Disordered" evidence="1">
    <location>
        <begin position="455"/>
        <end position="508"/>
    </location>
</feature>
<sequence>MSAATPRQRLGRLFNRRDVSNATSEPATRGPPPSGETREGRHVRHKSSLRSLRELVQNTSRSLSRTRKPLKRGPSYDNPDNEAQEVPVPKLPAYAQDSLPQIAHQTDLASDLAHLVLSDTKETRPRIDSVADQPVLRRKVRKLSHDDRHSSTRASAGHAVHIDTMMEPTGDPYSEFVADWNMARNDTPLLGALDDLPAPLRVTKSRSSDLSTGSHGSRCMPGQLTHKPHVQDLRRSIDKTNNHHEGRRRSSGTRGRTIRRSSLEKPLPELPLPLQLLHRDEAYDSGIDSELGKERSYLVRASEVPIDLKGVVDLDDTEDTHVETNWAPAVTHEDRTVNTHEIIQHAITREIHNHHIFHRILPIVDVEVLPARHFVPTEGGGLEEITAADAPVDSTERLQQLISEAVASMLPKTEEQDVPRHFSARTFEDTDCAFKEYTSPEGIKRTEQWWVHPPSVDTGAKEAGQTAPFPMNSENPVDDGLRDLPSDAVASTMSSTQPHASHLSWGGVSSRNVSPAPLAVPTHHTTVPIKMTHGGAAAQQVY</sequence>
<feature type="compositionally biased region" description="Basic residues" evidence="1">
    <location>
        <begin position="245"/>
        <end position="259"/>
    </location>
</feature>
<dbReference type="PANTHER" id="PTHR38703:SF1">
    <property type="entry name" value="ALLERGEN"/>
    <property type="match status" value="1"/>
</dbReference>
<feature type="region of interest" description="Disordered" evidence="1">
    <location>
        <begin position="1"/>
        <end position="85"/>
    </location>
</feature>
<accession>A0ABR0DYV9</accession>
<dbReference type="Proteomes" id="UP001305779">
    <property type="component" value="Unassembled WGS sequence"/>
</dbReference>
<evidence type="ECO:0000256" key="1">
    <source>
        <dbReference type="SAM" id="MobiDB-lite"/>
    </source>
</evidence>
<protein>
    <submittedName>
        <fullName evidence="2">Uncharacterized protein</fullName>
    </submittedName>
</protein>
<gene>
    <name evidence="2" type="ORF">PRZ48_014625</name>
</gene>
<name>A0ABR0DYV9_ZASCE</name>
<evidence type="ECO:0000313" key="2">
    <source>
        <dbReference type="EMBL" id="KAK4494327.1"/>
    </source>
</evidence>
<evidence type="ECO:0000313" key="3">
    <source>
        <dbReference type="Proteomes" id="UP001305779"/>
    </source>
</evidence>
<dbReference type="EMBL" id="JAXOVC010000014">
    <property type="protein sequence ID" value="KAK4494327.1"/>
    <property type="molecule type" value="Genomic_DNA"/>
</dbReference>
<comment type="caution">
    <text evidence="2">The sequence shown here is derived from an EMBL/GenBank/DDBJ whole genome shotgun (WGS) entry which is preliminary data.</text>
</comment>
<reference evidence="2 3" key="1">
    <citation type="journal article" date="2023" name="G3 (Bethesda)">
        <title>A chromosome-level genome assembly of Zasmidium syzygii isolated from banana leaves.</title>
        <authorList>
            <person name="van Westerhoven A.C."/>
            <person name="Mehrabi R."/>
            <person name="Talebi R."/>
            <person name="Steentjes M.B.F."/>
            <person name="Corcolon B."/>
            <person name="Chong P.A."/>
            <person name="Kema G.H.J."/>
            <person name="Seidl M.F."/>
        </authorList>
    </citation>
    <scope>NUCLEOTIDE SEQUENCE [LARGE SCALE GENOMIC DNA]</scope>
    <source>
        <strain evidence="2 3">P124</strain>
    </source>
</reference>
<proteinExistence type="predicted"/>